<feature type="region of interest" description="Disordered" evidence="1">
    <location>
        <begin position="59"/>
        <end position="80"/>
    </location>
</feature>
<dbReference type="Proteomes" id="UP000267606">
    <property type="component" value="Unassembled WGS sequence"/>
</dbReference>
<feature type="region of interest" description="Disordered" evidence="1">
    <location>
        <begin position="1"/>
        <end position="31"/>
    </location>
</feature>
<name>A0A183HGZ8_9BILA</name>
<feature type="compositionally biased region" description="Polar residues" evidence="1">
    <location>
        <begin position="69"/>
        <end position="80"/>
    </location>
</feature>
<evidence type="ECO:0000256" key="1">
    <source>
        <dbReference type="SAM" id="MobiDB-lite"/>
    </source>
</evidence>
<dbReference type="WBParaSite" id="OFLC_0000675901-mRNA-1">
    <property type="protein sequence ID" value="OFLC_0000675901-mRNA-1"/>
    <property type="gene ID" value="OFLC_0000675901"/>
</dbReference>
<evidence type="ECO:0000313" key="2">
    <source>
        <dbReference type="EMBL" id="VDO47830.1"/>
    </source>
</evidence>
<reference evidence="2 3" key="2">
    <citation type="submission" date="2018-11" db="EMBL/GenBank/DDBJ databases">
        <authorList>
            <consortium name="Pathogen Informatics"/>
        </authorList>
    </citation>
    <scope>NUCLEOTIDE SEQUENCE [LARGE SCALE GENOMIC DNA]</scope>
</reference>
<sequence>MFEWKFQTNPEPSSEENSLSGGPNGGVSMIDHSFVTNDTGFGDEITGTTIANNILSPSRLLPLVPDSPIRNNQPHSSGTL</sequence>
<keyword evidence="3" id="KW-1185">Reference proteome</keyword>
<proteinExistence type="predicted"/>
<protein>
    <submittedName>
        <fullName evidence="4">U6 snRNA phosphodiesterase</fullName>
    </submittedName>
</protein>
<dbReference type="AlphaFoldDB" id="A0A183HGZ8"/>
<feature type="compositionally biased region" description="Low complexity" evidence="1">
    <location>
        <begin position="9"/>
        <end position="21"/>
    </location>
</feature>
<organism evidence="4">
    <name type="scientific">Onchocerca flexuosa</name>
    <dbReference type="NCBI Taxonomy" id="387005"/>
    <lineage>
        <taxon>Eukaryota</taxon>
        <taxon>Metazoa</taxon>
        <taxon>Ecdysozoa</taxon>
        <taxon>Nematoda</taxon>
        <taxon>Chromadorea</taxon>
        <taxon>Rhabditida</taxon>
        <taxon>Spirurina</taxon>
        <taxon>Spiruromorpha</taxon>
        <taxon>Filarioidea</taxon>
        <taxon>Onchocercidae</taxon>
        <taxon>Onchocerca</taxon>
    </lineage>
</organism>
<gene>
    <name evidence="2" type="ORF">OFLC_LOCUS6761</name>
</gene>
<dbReference type="STRING" id="387005.A0A183HGZ8"/>
<accession>A0A183HGZ8</accession>
<evidence type="ECO:0000313" key="4">
    <source>
        <dbReference type="WBParaSite" id="OFLC_0000675901-mRNA-1"/>
    </source>
</evidence>
<reference evidence="4" key="1">
    <citation type="submission" date="2016-06" db="UniProtKB">
        <authorList>
            <consortium name="WormBaseParasite"/>
        </authorList>
    </citation>
    <scope>IDENTIFICATION</scope>
</reference>
<evidence type="ECO:0000313" key="3">
    <source>
        <dbReference type="Proteomes" id="UP000267606"/>
    </source>
</evidence>
<dbReference type="EMBL" id="UZAJ01006620">
    <property type="protein sequence ID" value="VDO47830.1"/>
    <property type="molecule type" value="Genomic_DNA"/>
</dbReference>